<reference evidence="4 5" key="1">
    <citation type="journal article" date="2016" name="Nat. Commun.">
        <title>Thousands of microbial genomes shed light on interconnected biogeochemical processes in an aquifer system.</title>
        <authorList>
            <person name="Anantharaman K."/>
            <person name="Brown C.T."/>
            <person name="Hug L.A."/>
            <person name="Sharon I."/>
            <person name="Castelle C.J."/>
            <person name="Probst A.J."/>
            <person name="Thomas B.C."/>
            <person name="Singh A."/>
            <person name="Wilkins M.J."/>
            <person name="Karaoz U."/>
            <person name="Brodie E.L."/>
            <person name="Williams K.H."/>
            <person name="Hubbard S.S."/>
            <person name="Banfield J.F."/>
        </authorList>
    </citation>
    <scope>NUCLEOTIDE SEQUENCE [LARGE SCALE GENOMIC DNA]</scope>
</reference>
<evidence type="ECO:0000256" key="3">
    <source>
        <dbReference type="RuleBase" id="RU003939"/>
    </source>
</evidence>
<dbReference type="InterPro" id="IPR020816">
    <property type="entry name" value="Histone-like_DNA-bd_CS"/>
</dbReference>
<dbReference type="PANTHER" id="PTHR33175">
    <property type="entry name" value="DNA-BINDING PROTEIN HU"/>
    <property type="match status" value="1"/>
</dbReference>
<organism evidence="4 5">
    <name type="scientific">Candidatus Buchananbacteria bacterium RIFCSPHIGHO2_01_FULL_44_11</name>
    <dbReference type="NCBI Taxonomy" id="1797535"/>
    <lineage>
        <taxon>Bacteria</taxon>
        <taxon>Candidatus Buchananiibacteriota</taxon>
    </lineage>
</organism>
<sequence length="94" mass="10253">MNKAELIEVISQKVGISKRESEEAVDCLTQTITERIKAGEEVTLTGFGAFSARTRKGRVGVNPRNPQEKIDIPSVTVPKFKAGKNLKEALKAKA</sequence>
<dbReference type="Pfam" id="PF00216">
    <property type="entry name" value="Bac_DNA_binding"/>
    <property type="match status" value="1"/>
</dbReference>
<dbReference type="Proteomes" id="UP000178240">
    <property type="component" value="Unassembled WGS sequence"/>
</dbReference>
<dbReference type="EMBL" id="MHIE01000005">
    <property type="protein sequence ID" value="OGY46309.1"/>
    <property type="molecule type" value="Genomic_DNA"/>
</dbReference>
<dbReference type="STRING" id="1797535.A2744_01670"/>
<dbReference type="SUPFAM" id="SSF47729">
    <property type="entry name" value="IHF-like DNA-binding proteins"/>
    <property type="match status" value="1"/>
</dbReference>
<keyword evidence="2" id="KW-0238">DNA-binding</keyword>
<dbReference type="GO" id="GO:0030527">
    <property type="term" value="F:structural constituent of chromatin"/>
    <property type="evidence" value="ECO:0007669"/>
    <property type="project" value="InterPro"/>
</dbReference>
<dbReference type="GO" id="GO:0005829">
    <property type="term" value="C:cytosol"/>
    <property type="evidence" value="ECO:0007669"/>
    <property type="project" value="TreeGrafter"/>
</dbReference>
<comment type="caution">
    <text evidence="4">The sequence shown here is derived from an EMBL/GenBank/DDBJ whole genome shotgun (WGS) entry which is preliminary data.</text>
</comment>
<comment type="similarity">
    <text evidence="3">Belongs to the bacterial histone-like protein family.</text>
</comment>
<evidence type="ECO:0008006" key="6">
    <source>
        <dbReference type="Google" id="ProtNLM"/>
    </source>
</evidence>
<evidence type="ECO:0000256" key="1">
    <source>
        <dbReference type="ARBA" id="ARBA00023067"/>
    </source>
</evidence>
<name>A0A1G1Y1V5_9BACT</name>
<dbReference type="Gene3D" id="4.10.520.10">
    <property type="entry name" value="IHF-like DNA-binding proteins"/>
    <property type="match status" value="1"/>
</dbReference>
<evidence type="ECO:0000256" key="2">
    <source>
        <dbReference type="ARBA" id="ARBA00023125"/>
    </source>
</evidence>
<dbReference type="GO" id="GO:0003677">
    <property type="term" value="F:DNA binding"/>
    <property type="evidence" value="ECO:0007669"/>
    <property type="project" value="UniProtKB-KW"/>
</dbReference>
<dbReference type="PRINTS" id="PR01727">
    <property type="entry name" value="DNABINDINGHU"/>
</dbReference>
<dbReference type="GO" id="GO:0030261">
    <property type="term" value="P:chromosome condensation"/>
    <property type="evidence" value="ECO:0007669"/>
    <property type="project" value="UniProtKB-KW"/>
</dbReference>
<dbReference type="CDD" id="cd13831">
    <property type="entry name" value="HU"/>
    <property type="match status" value="1"/>
</dbReference>
<protein>
    <recommendedName>
        <fullName evidence="6">DNA-binding protein HU</fullName>
    </recommendedName>
</protein>
<keyword evidence="1" id="KW-0226">DNA condensation</keyword>
<dbReference type="InterPro" id="IPR010992">
    <property type="entry name" value="IHF-like_DNA-bd_dom_sf"/>
</dbReference>
<proteinExistence type="inferred from homology"/>
<dbReference type="InterPro" id="IPR000119">
    <property type="entry name" value="Hist_DNA-bd"/>
</dbReference>
<dbReference type="SMART" id="SM00411">
    <property type="entry name" value="BHL"/>
    <property type="match status" value="1"/>
</dbReference>
<dbReference type="AlphaFoldDB" id="A0A1G1Y1V5"/>
<gene>
    <name evidence="4" type="ORF">A2744_01670</name>
</gene>
<accession>A0A1G1Y1V5</accession>
<dbReference type="PROSITE" id="PS00045">
    <property type="entry name" value="HISTONE_LIKE"/>
    <property type="match status" value="1"/>
</dbReference>
<dbReference type="PANTHER" id="PTHR33175:SF3">
    <property type="entry name" value="DNA-BINDING PROTEIN HU-BETA"/>
    <property type="match status" value="1"/>
</dbReference>
<evidence type="ECO:0000313" key="4">
    <source>
        <dbReference type="EMBL" id="OGY46309.1"/>
    </source>
</evidence>
<evidence type="ECO:0000313" key="5">
    <source>
        <dbReference type="Proteomes" id="UP000178240"/>
    </source>
</evidence>